<keyword evidence="6" id="KW-1185">Reference proteome</keyword>
<dbReference type="InterPro" id="IPR010998">
    <property type="entry name" value="Integrase_recombinase_N"/>
</dbReference>
<gene>
    <name evidence="5" type="ORF">Vqi01_42670</name>
</gene>
<proteinExistence type="inferred from homology"/>
<dbReference type="InterPro" id="IPR050090">
    <property type="entry name" value="Tyrosine_recombinase_XerCD"/>
</dbReference>
<dbReference type="PROSITE" id="PS51898">
    <property type="entry name" value="TYR_RECOMBINASE"/>
    <property type="match status" value="1"/>
</dbReference>
<dbReference type="RefSeq" id="WP_239098557.1">
    <property type="nucleotide sequence ID" value="NZ_BOPC01000061.1"/>
</dbReference>
<accession>A0ABQ4JFY2</accession>
<sequence length="342" mass="37984">MSQTAAGRPELEAARLLLERMGISPADLLEVQPAHPSTPTFAEYVPVVAAAVSPGTRRAYGSYWKRVVQAWGDRRIDEPLPSEIEQLRAEVQTNVVARRNNRGGRSAAEHLVSALRCLYRRAVADGYLDAADNPALKVDKPRRMPSTRRAIGDARLAEINKVAASTGDDPALDSLLIRLHTETACRRGGALALRPRDLDSDQCLIFLREKGGTSRWQPISPTLMRHLLAHHAERGDGDRNSKLLRYRDGRPLTYRRYDHLWSRIGQHLRWVHTQQISTHWLRHTTLTWVERTHGHAVARAYAGHTEGGGNGSTATYVRATLQEVAIALAGLTGEEHPLGTEA</sequence>
<evidence type="ECO:0000256" key="2">
    <source>
        <dbReference type="ARBA" id="ARBA00023125"/>
    </source>
</evidence>
<evidence type="ECO:0000256" key="3">
    <source>
        <dbReference type="ARBA" id="ARBA00023172"/>
    </source>
</evidence>
<keyword evidence="2" id="KW-0238">DNA-binding</keyword>
<dbReference type="EMBL" id="BOPC01000061">
    <property type="protein sequence ID" value="GIJ29105.1"/>
    <property type="molecule type" value="Genomic_DNA"/>
</dbReference>
<evidence type="ECO:0000313" key="6">
    <source>
        <dbReference type="Proteomes" id="UP000653076"/>
    </source>
</evidence>
<evidence type="ECO:0000313" key="5">
    <source>
        <dbReference type="EMBL" id="GIJ29105.1"/>
    </source>
</evidence>
<dbReference type="Gene3D" id="1.10.443.10">
    <property type="entry name" value="Intergrase catalytic core"/>
    <property type="match status" value="1"/>
</dbReference>
<dbReference type="PANTHER" id="PTHR30349">
    <property type="entry name" value="PHAGE INTEGRASE-RELATED"/>
    <property type="match status" value="1"/>
</dbReference>
<keyword evidence="3" id="KW-0233">DNA recombination</keyword>
<reference evidence="5 6" key="1">
    <citation type="submission" date="2021-01" db="EMBL/GenBank/DDBJ databases">
        <title>Whole genome shotgun sequence of Verrucosispora qiuiae NBRC 106684.</title>
        <authorList>
            <person name="Komaki H."/>
            <person name="Tamura T."/>
        </authorList>
    </citation>
    <scope>NUCLEOTIDE SEQUENCE [LARGE SCALE GENOMIC DNA]</scope>
    <source>
        <strain evidence="5 6">NBRC 106684</strain>
    </source>
</reference>
<dbReference type="InterPro" id="IPR011010">
    <property type="entry name" value="DNA_brk_join_enz"/>
</dbReference>
<dbReference type="Gene3D" id="1.10.150.130">
    <property type="match status" value="1"/>
</dbReference>
<protein>
    <recommendedName>
        <fullName evidence="4">Tyr recombinase domain-containing protein</fullName>
    </recommendedName>
</protein>
<dbReference type="Proteomes" id="UP000653076">
    <property type="component" value="Unassembled WGS sequence"/>
</dbReference>
<dbReference type="PANTHER" id="PTHR30349:SF41">
    <property type="entry name" value="INTEGRASE_RECOMBINASE PROTEIN MJ0367-RELATED"/>
    <property type="match status" value="1"/>
</dbReference>
<dbReference type="InterPro" id="IPR002104">
    <property type="entry name" value="Integrase_catalytic"/>
</dbReference>
<evidence type="ECO:0000256" key="1">
    <source>
        <dbReference type="ARBA" id="ARBA00008857"/>
    </source>
</evidence>
<comment type="caution">
    <text evidence="5">The sequence shown here is derived from an EMBL/GenBank/DDBJ whole genome shotgun (WGS) entry which is preliminary data.</text>
</comment>
<dbReference type="SUPFAM" id="SSF56349">
    <property type="entry name" value="DNA breaking-rejoining enzymes"/>
    <property type="match status" value="1"/>
</dbReference>
<comment type="similarity">
    <text evidence="1">Belongs to the 'phage' integrase family.</text>
</comment>
<evidence type="ECO:0000259" key="4">
    <source>
        <dbReference type="PROSITE" id="PS51898"/>
    </source>
</evidence>
<dbReference type="InterPro" id="IPR013762">
    <property type="entry name" value="Integrase-like_cat_sf"/>
</dbReference>
<dbReference type="Pfam" id="PF00589">
    <property type="entry name" value="Phage_integrase"/>
    <property type="match status" value="1"/>
</dbReference>
<dbReference type="CDD" id="cd00397">
    <property type="entry name" value="DNA_BRE_C"/>
    <property type="match status" value="1"/>
</dbReference>
<organism evidence="5 6">
    <name type="scientific">Micromonospora qiuiae</name>
    <dbReference type="NCBI Taxonomy" id="502268"/>
    <lineage>
        <taxon>Bacteria</taxon>
        <taxon>Bacillati</taxon>
        <taxon>Actinomycetota</taxon>
        <taxon>Actinomycetes</taxon>
        <taxon>Micromonosporales</taxon>
        <taxon>Micromonosporaceae</taxon>
        <taxon>Micromonospora</taxon>
    </lineage>
</organism>
<name>A0ABQ4JFY2_9ACTN</name>
<feature type="domain" description="Tyr recombinase" evidence="4">
    <location>
        <begin position="146"/>
        <end position="329"/>
    </location>
</feature>